<reference evidence="2 3" key="1">
    <citation type="submission" date="2021-01" db="EMBL/GenBank/DDBJ databases">
        <title>Cercospora kikuchii MAFF 305040 whole genome shotgun sequence.</title>
        <authorList>
            <person name="Kashiwa T."/>
            <person name="Suzuki T."/>
        </authorList>
    </citation>
    <scope>NUCLEOTIDE SEQUENCE [LARGE SCALE GENOMIC DNA]</scope>
    <source>
        <strain evidence="2 3">MAFF 305040</strain>
    </source>
</reference>
<dbReference type="SMART" id="SM00355">
    <property type="entry name" value="ZnF_C2H2"/>
    <property type="match status" value="2"/>
</dbReference>
<protein>
    <recommendedName>
        <fullName evidence="1">C2H2-type domain-containing protein</fullName>
    </recommendedName>
</protein>
<accession>A0A9P3CHV9</accession>
<dbReference type="Proteomes" id="UP000825890">
    <property type="component" value="Unassembled WGS sequence"/>
</dbReference>
<name>A0A9P3CHV9_9PEZI</name>
<dbReference type="AlphaFoldDB" id="A0A9P3CHV9"/>
<evidence type="ECO:0000313" key="3">
    <source>
        <dbReference type="Proteomes" id="UP000825890"/>
    </source>
</evidence>
<dbReference type="GeneID" id="68293460"/>
<dbReference type="EMBL" id="BOLY01000005">
    <property type="protein sequence ID" value="GIZ44694.1"/>
    <property type="molecule type" value="Genomic_DNA"/>
</dbReference>
<gene>
    <name evidence="2" type="ORF">CKM354_000788500</name>
</gene>
<proteinExistence type="predicted"/>
<feature type="domain" description="C2H2-type" evidence="1">
    <location>
        <begin position="120"/>
        <end position="149"/>
    </location>
</feature>
<comment type="caution">
    <text evidence="2">The sequence shown here is derived from an EMBL/GenBank/DDBJ whole genome shotgun (WGS) entry which is preliminary data.</text>
</comment>
<dbReference type="InterPro" id="IPR013087">
    <property type="entry name" value="Znf_C2H2_type"/>
</dbReference>
<sequence length="154" mass="16908">MQNMQQEDNSSSPFVPLITWNDDDWNVMVAIRNQTPTVAPPEEAAAGGFSYTAQSSPPAPSPQTLISTAPATIICRDIASIPPGRQSTAILQCGICMDPHLYARKANLKRHMETHLPATHFCHVTGCSRGPGNGFKRIDKLHEHLNKMHGLRQN</sequence>
<dbReference type="RefSeq" id="XP_044659181.1">
    <property type="nucleotide sequence ID" value="XM_044803246.1"/>
</dbReference>
<feature type="domain" description="C2H2-type" evidence="1">
    <location>
        <begin position="91"/>
        <end position="115"/>
    </location>
</feature>
<dbReference type="OrthoDB" id="3649752at2759"/>
<organism evidence="2 3">
    <name type="scientific">Cercospora kikuchii</name>
    <dbReference type="NCBI Taxonomy" id="84275"/>
    <lineage>
        <taxon>Eukaryota</taxon>
        <taxon>Fungi</taxon>
        <taxon>Dikarya</taxon>
        <taxon>Ascomycota</taxon>
        <taxon>Pezizomycotina</taxon>
        <taxon>Dothideomycetes</taxon>
        <taxon>Dothideomycetidae</taxon>
        <taxon>Mycosphaerellales</taxon>
        <taxon>Mycosphaerellaceae</taxon>
        <taxon>Cercospora</taxon>
    </lineage>
</organism>
<evidence type="ECO:0000259" key="1">
    <source>
        <dbReference type="SMART" id="SM00355"/>
    </source>
</evidence>
<keyword evidence="3" id="KW-1185">Reference proteome</keyword>
<evidence type="ECO:0000313" key="2">
    <source>
        <dbReference type="EMBL" id="GIZ44694.1"/>
    </source>
</evidence>